<protein>
    <recommendedName>
        <fullName evidence="4">YjbF family lipoprotein</fullName>
    </recommendedName>
</protein>
<dbReference type="SUPFAM" id="SSF159270">
    <property type="entry name" value="YmcC-like"/>
    <property type="match status" value="1"/>
</dbReference>
<proteinExistence type="predicted"/>
<gene>
    <name evidence="2" type="ORF">CWE22_05760</name>
</gene>
<evidence type="ECO:0008006" key="4">
    <source>
        <dbReference type="Google" id="ProtNLM"/>
    </source>
</evidence>
<sequence>MLKLNRVIPLVFLSSALALSGCSVRVSNFMEMAETAFAEPEDFVFTERALNDLTFATIYLKTESSPQIAAILNRVSGGDVQPQRNWVSGAREVIVTQQGRIVASSGLNAFPRHISNTHADPLLCFTEKMKGQQALTDCPMQWQREAEFFGHGTLQAQRVSISSTFSVADTTQTYTHPDGTELDVIEVTESGTYAENTLFGPQTFTNTFWLANGRTVKSKQWLSQQHGYASLAEVKPYSGDLN</sequence>
<feature type="signal peptide" evidence="1">
    <location>
        <begin position="1"/>
        <end position="20"/>
    </location>
</feature>
<dbReference type="PROSITE" id="PS51257">
    <property type="entry name" value="PROKAR_LIPOPROTEIN"/>
    <property type="match status" value="1"/>
</dbReference>
<keyword evidence="3" id="KW-1185">Reference proteome</keyword>
<reference evidence="3" key="1">
    <citation type="journal article" date="2018" name="Front. Microbiol.">
        <title>Genome-Based Analysis Reveals the Taxonomy and Diversity of the Family Idiomarinaceae.</title>
        <authorList>
            <person name="Liu Y."/>
            <person name="Lai Q."/>
            <person name="Shao Z."/>
        </authorList>
    </citation>
    <scope>NUCLEOTIDE SEQUENCE [LARGE SCALE GENOMIC DNA]</scope>
    <source>
        <strain evidence="3">KYW314</strain>
    </source>
</reference>
<dbReference type="InterPro" id="IPR021308">
    <property type="entry name" value="GfcB"/>
</dbReference>
<evidence type="ECO:0000313" key="3">
    <source>
        <dbReference type="Proteomes" id="UP000287766"/>
    </source>
</evidence>
<dbReference type="Pfam" id="PF11102">
    <property type="entry name" value="YjbF"/>
    <property type="match status" value="1"/>
</dbReference>
<evidence type="ECO:0000256" key="1">
    <source>
        <dbReference type="SAM" id="SignalP"/>
    </source>
</evidence>
<dbReference type="Gene3D" id="2.40.360.10">
    <property type="entry name" value="YmcC-like"/>
    <property type="match status" value="1"/>
</dbReference>
<dbReference type="InterPro" id="IPR023373">
    <property type="entry name" value="YmcC_sf"/>
</dbReference>
<dbReference type="Proteomes" id="UP000287766">
    <property type="component" value="Unassembled WGS sequence"/>
</dbReference>
<organism evidence="2 3">
    <name type="scientific">Pseudidiomarina aestuarii</name>
    <dbReference type="NCBI Taxonomy" id="624146"/>
    <lineage>
        <taxon>Bacteria</taxon>
        <taxon>Pseudomonadati</taxon>
        <taxon>Pseudomonadota</taxon>
        <taxon>Gammaproteobacteria</taxon>
        <taxon>Alteromonadales</taxon>
        <taxon>Idiomarinaceae</taxon>
        <taxon>Pseudidiomarina</taxon>
    </lineage>
</organism>
<comment type="caution">
    <text evidence="2">The sequence shown here is derived from an EMBL/GenBank/DDBJ whole genome shotgun (WGS) entry which is preliminary data.</text>
</comment>
<dbReference type="EMBL" id="PIPR01000001">
    <property type="protein sequence ID" value="RUO41661.1"/>
    <property type="molecule type" value="Genomic_DNA"/>
</dbReference>
<accession>A0A7Z7EU08</accession>
<dbReference type="RefSeq" id="WP_169930396.1">
    <property type="nucleotide sequence ID" value="NZ_PIPR01000001.1"/>
</dbReference>
<dbReference type="AlphaFoldDB" id="A0A7Z7EU08"/>
<keyword evidence="1" id="KW-0732">Signal</keyword>
<evidence type="ECO:0000313" key="2">
    <source>
        <dbReference type="EMBL" id="RUO41661.1"/>
    </source>
</evidence>
<name>A0A7Z7EU08_9GAMM</name>
<feature type="chain" id="PRO_5030597579" description="YjbF family lipoprotein" evidence="1">
    <location>
        <begin position="21"/>
        <end position="242"/>
    </location>
</feature>